<reference evidence="6" key="2">
    <citation type="submission" date="2020-04" db="EMBL/GenBank/DDBJ databases">
        <authorList>
            <consortium name="NCBI Genome Project"/>
        </authorList>
    </citation>
    <scope>NUCLEOTIDE SEQUENCE</scope>
    <source>
        <strain evidence="6">CBS 781.70</strain>
    </source>
</reference>
<evidence type="ECO:0000313" key="4">
    <source>
        <dbReference type="EMBL" id="KAF1809926.1"/>
    </source>
</evidence>
<feature type="region of interest" description="Disordered" evidence="2">
    <location>
        <begin position="160"/>
        <end position="181"/>
    </location>
</feature>
<evidence type="ECO:0000259" key="3">
    <source>
        <dbReference type="Pfam" id="PF24883"/>
    </source>
</evidence>
<dbReference type="RefSeq" id="XP_033531557.1">
    <property type="nucleotide sequence ID" value="XM_033678239.1"/>
</dbReference>
<gene>
    <name evidence="4 6" type="ORF">P152DRAFT_451588</name>
</gene>
<accession>A0A6G1FW50</accession>
<sequence>MYASPDHQPVRFTNEGGGVRVQAGQNIVYVDFNVHRTTHDHNPLNSLPYAPNAAFNALEKGDDPLCIPGTRVDVLNDIRKWVDGEDKRHIFWLSGWADTGKSTIARTVAREYYGGSRLVASYFFSKGGGDTGNATKFVGTIARQLAGSFPSSRDCSRKPYGIGGRRHCPSRPKGSMTGTHHYTASATCDRLRH</sequence>
<reference evidence="6" key="3">
    <citation type="submission" date="2025-04" db="UniProtKB">
        <authorList>
            <consortium name="RefSeq"/>
        </authorList>
    </citation>
    <scope>IDENTIFICATION</scope>
    <source>
        <strain evidence="6">CBS 781.70</strain>
    </source>
</reference>
<dbReference type="AlphaFoldDB" id="A0A6G1FW50"/>
<dbReference type="Proteomes" id="UP000504638">
    <property type="component" value="Unplaced"/>
</dbReference>
<feature type="domain" description="Nephrocystin 3-like N-terminal" evidence="3">
    <location>
        <begin position="77"/>
        <end position="154"/>
    </location>
</feature>
<evidence type="ECO:0000313" key="5">
    <source>
        <dbReference type="Proteomes" id="UP000504638"/>
    </source>
</evidence>
<dbReference type="InterPro" id="IPR056884">
    <property type="entry name" value="NPHP3-like_N"/>
</dbReference>
<dbReference type="SUPFAM" id="SSF52540">
    <property type="entry name" value="P-loop containing nucleoside triphosphate hydrolases"/>
    <property type="match status" value="1"/>
</dbReference>
<dbReference type="Pfam" id="PF24883">
    <property type="entry name" value="NPHP3_N"/>
    <property type="match status" value="1"/>
</dbReference>
<dbReference type="InterPro" id="IPR027417">
    <property type="entry name" value="P-loop_NTPase"/>
</dbReference>
<evidence type="ECO:0000256" key="1">
    <source>
        <dbReference type="ARBA" id="ARBA00022737"/>
    </source>
</evidence>
<dbReference type="EMBL" id="ML975169">
    <property type="protein sequence ID" value="KAF1809926.1"/>
    <property type="molecule type" value="Genomic_DNA"/>
</dbReference>
<dbReference type="OrthoDB" id="674604at2759"/>
<evidence type="ECO:0000256" key="2">
    <source>
        <dbReference type="SAM" id="MobiDB-lite"/>
    </source>
</evidence>
<reference evidence="4 6" key="1">
    <citation type="submission" date="2020-01" db="EMBL/GenBank/DDBJ databases">
        <authorList>
            <consortium name="DOE Joint Genome Institute"/>
            <person name="Haridas S."/>
            <person name="Albert R."/>
            <person name="Binder M."/>
            <person name="Bloem J."/>
            <person name="Labutti K."/>
            <person name="Salamov A."/>
            <person name="Andreopoulos B."/>
            <person name="Baker S.E."/>
            <person name="Barry K."/>
            <person name="Bills G."/>
            <person name="Bluhm B.H."/>
            <person name="Cannon C."/>
            <person name="Castanera R."/>
            <person name="Culley D.E."/>
            <person name="Daum C."/>
            <person name="Ezra D."/>
            <person name="Gonzalez J.B."/>
            <person name="Henrissat B."/>
            <person name="Kuo A."/>
            <person name="Liang C."/>
            <person name="Lipzen A."/>
            <person name="Lutzoni F."/>
            <person name="Magnuson J."/>
            <person name="Mondo S."/>
            <person name="Nolan M."/>
            <person name="Ohm R."/>
            <person name="Pangilinan J."/>
            <person name="Park H.-J."/>
            <person name="Ramirez L."/>
            <person name="Alfaro M."/>
            <person name="Sun H."/>
            <person name="Tritt A."/>
            <person name="Yoshinaga Y."/>
            <person name="Zwiers L.-H."/>
            <person name="Turgeon B.G."/>
            <person name="Goodwin S.B."/>
            <person name="Spatafora J.W."/>
            <person name="Crous P.W."/>
            <person name="Grigoriev I.V."/>
        </authorList>
    </citation>
    <scope>NUCLEOTIDE SEQUENCE</scope>
    <source>
        <strain evidence="4 6">CBS 781.70</strain>
    </source>
</reference>
<protein>
    <recommendedName>
        <fullName evidence="3">Nephrocystin 3-like N-terminal domain-containing protein</fullName>
    </recommendedName>
</protein>
<dbReference type="GeneID" id="54418809"/>
<keyword evidence="5" id="KW-1185">Reference proteome</keyword>
<dbReference type="Gene3D" id="3.40.50.300">
    <property type="entry name" value="P-loop containing nucleotide triphosphate hydrolases"/>
    <property type="match status" value="1"/>
</dbReference>
<name>A0A6G1FW50_9PEZI</name>
<proteinExistence type="predicted"/>
<evidence type="ECO:0000313" key="6">
    <source>
        <dbReference type="RefSeq" id="XP_033531557.1"/>
    </source>
</evidence>
<keyword evidence="1" id="KW-0677">Repeat</keyword>
<organism evidence="4">
    <name type="scientific">Eremomyces bilateralis CBS 781.70</name>
    <dbReference type="NCBI Taxonomy" id="1392243"/>
    <lineage>
        <taxon>Eukaryota</taxon>
        <taxon>Fungi</taxon>
        <taxon>Dikarya</taxon>
        <taxon>Ascomycota</taxon>
        <taxon>Pezizomycotina</taxon>
        <taxon>Dothideomycetes</taxon>
        <taxon>Dothideomycetes incertae sedis</taxon>
        <taxon>Eremomycetales</taxon>
        <taxon>Eremomycetaceae</taxon>
        <taxon>Eremomyces</taxon>
    </lineage>
</organism>